<keyword evidence="5" id="KW-1185">Reference proteome</keyword>
<dbReference type="Gene3D" id="2.60.120.1440">
    <property type="match status" value="1"/>
</dbReference>
<sequence>MNKPDKDQLHELADKWMKGTLTPQEKERLDQWYDTDSSGPLMWSSDDSEAQLFERLSKTFKKRALGRQPSIRSLWPRWIAAAIVLIALATGVYYYTNVSEEKQPSQQFVDVLPGGNSASLTLEDGRVVPLDKNKPGITIDNAGFTYSDGTPLAGIGSESAQSAEAFPIQSVILSTPLAGQYQVTLSDGSKVWLNAGSSLSYPIGFYDSERRVELAGEAYFEIAKDSGKPFYIVSNGQEVQVLGTRFNIEAYPEESGIKTTLVDGSVKISLAQPDALPSDHSIVLKPGQQSTVRKGNITVDEVDPESAIAWKNGLFVFNDNLHHTLAQISRWYDVKIEYQDVVDENLTLIGKVSRNMKLSSLLHYMEEAAGNNIKFTLAERRIIVRK</sequence>
<organism evidence="4 5">
    <name type="scientific">Parapedobacter indicus</name>
    <dbReference type="NCBI Taxonomy" id="1477437"/>
    <lineage>
        <taxon>Bacteria</taxon>
        <taxon>Pseudomonadati</taxon>
        <taxon>Bacteroidota</taxon>
        <taxon>Sphingobacteriia</taxon>
        <taxon>Sphingobacteriales</taxon>
        <taxon>Sphingobacteriaceae</taxon>
        <taxon>Parapedobacter</taxon>
    </lineage>
</organism>
<evidence type="ECO:0000259" key="3">
    <source>
        <dbReference type="Pfam" id="PF16344"/>
    </source>
</evidence>
<evidence type="ECO:0000259" key="2">
    <source>
        <dbReference type="Pfam" id="PF04773"/>
    </source>
</evidence>
<keyword evidence="1" id="KW-1133">Transmembrane helix</keyword>
<dbReference type="AlphaFoldDB" id="A0A1I3T749"/>
<protein>
    <submittedName>
        <fullName evidence="4">FecR family protein</fullName>
    </submittedName>
</protein>
<dbReference type="Proteomes" id="UP000198670">
    <property type="component" value="Unassembled WGS sequence"/>
</dbReference>
<name>A0A1I3T749_9SPHI</name>
<accession>A0A1I3T749</accession>
<dbReference type="OrthoDB" id="1099963at2"/>
<dbReference type="PANTHER" id="PTHR30273:SF2">
    <property type="entry name" value="PROTEIN FECR"/>
    <property type="match status" value="1"/>
</dbReference>
<evidence type="ECO:0000313" key="5">
    <source>
        <dbReference type="Proteomes" id="UP000198670"/>
    </source>
</evidence>
<dbReference type="PANTHER" id="PTHR30273">
    <property type="entry name" value="PERIPLASMIC SIGNAL SENSOR AND SIGMA FACTOR ACTIVATOR FECR-RELATED"/>
    <property type="match status" value="1"/>
</dbReference>
<feature type="transmembrane region" description="Helical" evidence="1">
    <location>
        <begin position="78"/>
        <end position="96"/>
    </location>
</feature>
<dbReference type="STRING" id="1477437.SAMN05444682_11258"/>
<dbReference type="Gene3D" id="3.55.50.30">
    <property type="match status" value="1"/>
</dbReference>
<feature type="domain" description="FecR protein" evidence="2">
    <location>
        <begin position="174"/>
        <end position="267"/>
    </location>
</feature>
<feature type="domain" description="Protein FecR C-terminal" evidence="3">
    <location>
        <begin position="315"/>
        <end position="384"/>
    </location>
</feature>
<gene>
    <name evidence="4" type="ORF">SAMN05444682_11258</name>
</gene>
<evidence type="ECO:0000313" key="4">
    <source>
        <dbReference type="EMBL" id="SFJ66805.1"/>
    </source>
</evidence>
<dbReference type="EMBL" id="FOQO01000012">
    <property type="protein sequence ID" value="SFJ66805.1"/>
    <property type="molecule type" value="Genomic_DNA"/>
</dbReference>
<proteinExistence type="predicted"/>
<reference evidence="4 5" key="1">
    <citation type="submission" date="2016-10" db="EMBL/GenBank/DDBJ databases">
        <authorList>
            <person name="de Groot N.N."/>
        </authorList>
    </citation>
    <scope>NUCLEOTIDE SEQUENCE [LARGE SCALE GENOMIC DNA]</scope>
    <source>
        <strain evidence="4 5">RK1</strain>
    </source>
</reference>
<dbReference type="InterPro" id="IPR032508">
    <property type="entry name" value="FecR_C"/>
</dbReference>
<dbReference type="RefSeq" id="WP_090630614.1">
    <property type="nucleotide sequence ID" value="NZ_FOQO01000012.1"/>
</dbReference>
<dbReference type="PIRSF" id="PIRSF018266">
    <property type="entry name" value="FecR"/>
    <property type="match status" value="1"/>
</dbReference>
<dbReference type="InterPro" id="IPR006860">
    <property type="entry name" value="FecR"/>
</dbReference>
<dbReference type="Pfam" id="PF04773">
    <property type="entry name" value="FecR"/>
    <property type="match status" value="1"/>
</dbReference>
<dbReference type="GO" id="GO:0016989">
    <property type="term" value="F:sigma factor antagonist activity"/>
    <property type="evidence" value="ECO:0007669"/>
    <property type="project" value="TreeGrafter"/>
</dbReference>
<evidence type="ECO:0000256" key="1">
    <source>
        <dbReference type="SAM" id="Phobius"/>
    </source>
</evidence>
<keyword evidence="1" id="KW-0472">Membrane</keyword>
<keyword evidence="1" id="KW-0812">Transmembrane</keyword>
<dbReference type="InterPro" id="IPR012373">
    <property type="entry name" value="Ferrdict_sens_TM"/>
</dbReference>
<dbReference type="Pfam" id="PF16344">
    <property type="entry name" value="FecR_C"/>
    <property type="match status" value="1"/>
</dbReference>